<dbReference type="EMBL" id="NEVJ01000002">
    <property type="protein sequence ID" value="OZI23208.1"/>
    <property type="molecule type" value="Genomic_DNA"/>
</dbReference>
<evidence type="ECO:0000256" key="3">
    <source>
        <dbReference type="ARBA" id="ARBA00022505"/>
    </source>
</evidence>
<dbReference type="InterPro" id="IPR041460">
    <property type="entry name" value="Molybdopterin_N"/>
</dbReference>
<dbReference type="Pfam" id="PF00384">
    <property type="entry name" value="Molybdopterin"/>
    <property type="match status" value="1"/>
</dbReference>
<dbReference type="CDD" id="cd02793">
    <property type="entry name" value="MopB_CT_DMSOR-BSOR-TMAOR"/>
    <property type="match status" value="1"/>
</dbReference>
<feature type="domain" description="Molybdopterin oxidoreductase" evidence="6">
    <location>
        <begin position="57"/>
        <end position="514"/>
    </location>
</feature>
<protein>
    <submittedName>
        <fullName evidence="9">Aspartyl/glutamyl-tRNA(Asn/Gln) amidotransferase subunit C</fullName>
    </submittedName>
</protein>
<dbReference type="GO" id="GO:0009055">
    <property type="term" value="F:electron transfer activity"/>
    <property type="evidence" value="ECO:0007669"/>
    <property type="project" value="TreeGrafter"/>
</dbReference>
<evidence type="ECO:0000259" key="6">
    <source>
        <dbReference type="Pfam" id="PF00384"/>
    </source>
</evidence>
<dbReference type="GO" id="GO:0016491">
    <property type="term" value="F:oxidoreductase activity"/>
    <property type="evidence" value="ECO:0007669"/>
    <property type="project" value="UniProtKB-KW"/>
</dbReference>
<dbReference type="SUPFAM" id="SSF53706">
    <property type="entry name" value="Formate dehydrogenase/DMSO reductase, domains 1-3"/>
    <property type="match status" value="1"/>
</dbReference>
<dbReference type="OrthoDB" id="9815647at2"/>
<keyword evidence="4" id="KW-0479">Metal-binding</keyword>
<dbReference type="GO" id="GO:0009061">
    <property type="term" value="P:anaerobic respiration"/>
    <property type="evidence" value="ECO:0007669"/>
    <property type="project" value="TreeGrafter"/>
</dbReference>
<evidence type="ECO:0000256" key="2">
    <source>
        <dbReference type="ARBA" id="ARBA00010312"/>
    </source>
</evidence>
<evidence type="ECO:0000256" key="1">
    <source>
        <dbReference type="ARBA" id="ARBA00001942"/>
    </source>
</evidence>
<dbReference type="RefSeq" id="WP_094846214.1">
    <property type="nucleotide sequence ID" value="NZ_NEVJ01000002.1"/>
</dbReference>
<dbReference type="GO" id="GO:0030288">
    <property type="term" value="C:outer membrane-bounded periplasmic space"/>
    <property type="evidence" value="ECO:0007669"/>
    <property type="project" value="TreeGrafter"/>
</dbReference>
<dbReference type="Gene3D" id="2.40.40.20">
    <property type="match status" value="1"/>
</dbReference>
<keyword evidence="10" id="KW-1185">Reference proteome</keyword>
<dbReference type="InterPro" id="IPR009010">
    <property type="entry name" value="Asp_de-COase-like_dom_sf"/>
</dbReference>
<reference evidence="9" key="1">
    <citation type="submission" date="2017-05" db="EMBL/GenBank/DDBJ databases">
        <title>Complete and WGS of Bordetella genogroups.</title>
        <authorList>
            <person name="Spilker T."/>
            <person name="Lipuma J."/>
        </authorList>
    </citation>
    <scope>NUCLEOTIDE SEQUENCE</scope>
    <source>
        <strain evidence="9">AU21707</strain>
    </source>
</reference>
<accession>A0A261RDU6</accession>
<sequence length="766" mass="83905">MTSIPSDERRYPQLAHWGAFNAVVRDGRLVACEPFEQDPAPSRMLEAIAPMVYSPRRIARPAVRKSWLATHGAAGGELRGRDEFVEVDWDVALDLVAAEIGRTREEQGADGIFCGSYGWSSAGRLHHARSLIRRFYFAGGGGVDQVGNYSWGTAQFILPHVIGTYTPLTGRVTSWPSIIAHTDVFLAFGGLALKNGQVSSGGAAEHTQEYWLRQLAAKGARVVNVSPTRGDCPAFLDAEWIPIRPNTDVALMLALAHELRRMEAHDPAFLASYCVGYPALEAYFMGTADGVPKSPEWAAPITGIPAERIRELARALRGTRSYLTCSFAVQRAQHGEQPYWMVIALAAMLGQIGLPGGGFGFGHGSMNGVGNPRIATSGPEMPVGRNPADLSIPVARLTEMLERPGQPYPFQGQTHRYPDIHFIHWAGGNPFHHHQQLNRLLRAWRGKPRTIVVNEIWWTPVARHADIVLPITTSLERNDIGGSSRDRYALAMHRAIDPVGQARNDLDVFADLAQRLGYRDRYTEGRDEMAWIRHIYAQFARTQEHAGITMPDFDAFWNLGHVRLPSPARDFILFEDFRDDPAAHPLRTPSGRIELYSHTLASYGCEDCGPHPRWMPPGEWLGAPAARDYPLHLLTVQPADRLHSQLDPAPLAQSGKVAGREAVRIHPADARARGLRDGDVVRLYNARGACLAGARLDDGLLPGTVVMATGAWFTPPAGGDAPEDAGTANVLTLDVGTSTLTQGPNAMSCLVQAERWSVGRNETKGA</sequence>
<dbReference type="Proteomes" id="UP000216857">
    <property type="component" value="Unassembled WGS sequence"/>
</dbReference>
<keyword evidence="5" id="KW-0560">Oxidoreductase</keyword>
<dbReference type="GO" id="GO:0016740">
    <property type="term" value="F:transferase activity"/>
    <property type="evidence" value="ECO:0007669"/>
    <property type="project" value="UniProtKB-KW"/>
</dbReference>
<gene>
    <name evidence="9" type="ORF">CAL26_06950</name>
</gene>
<dbReference type="PANTHER" id="PTHR43742">
    <property type="entry name" value="TRIMETHYLAMINE-N-OXIDE REDUCTASE"/>
    <property type="match status" value="1"/>
</dbReference>
<dbReference type="InterPro" id="IPR006656">
    <property type="entry name" value="Mopterin_OxRdtase"/>
</dbReference>
<dbReference type="PANTHER" id="PTHR43742:SF10">
    <property type="entry name" value="TRIMETHYLAMINE-N-OXIDE REDUCTASE 2"/>
    <property type="match status" value="1"/>
</dbReference>
<name>A0A261RDU6_9BORD</name>
<dbReference type="Gene3D" id="3.40.50.740">
    <property type="match status" value="1"/>
</dbReference>
<evidence type="ECO:0000313" key="10">
    <source>
        <dbReference type="Proteomes" id="UP000216857"/>
    </source>
</evidence>
<dbReference type="AlphaFoldDB" id="A0A261RDU6"/>
<dbReference type="Pfam" id="PF01568">
    <property type="entry name" value="Molydop_binding"/>
    <property type="match status" value="1"/>
</dbReference>
<dbReference type="SUPFAM" id="SSF50692">
    <property type="entry name" value="ADC-like"/>
    <property type="match status" value="1"/>
</dbReference>
<dbReference type="Gene3D" id="3.90.55.10">
    <property type="entry name" value="Dimethylsulfoxide Reductase, domain 3"/>
    <property type="match status" value="1"/>
</dbReference>
<feature type="domain" description="Molybdopterin dinucleotide-binding" evidence="7">
    <location>
        <begin position="631"/>
        <end position="749"/>
    </location>
</feature>
<evidence type="ECO:0000256" key="5">
    <source>
        <dbReference type="ARBA" id="ARBA00023002"/>
    </source>
</evidence>
<evidence type="ECO:0000259" key="7">
    <source>
        <dbReference type="Pfam" id="PF01568"/>
    </source>
</evidence>
<evidence type="ECO:0000313" key="9">
    <source>
        <dbReference type="EMBL" id="OZI23208.1"/>
    </source>
</evidence>
<comment type="similarity">
    <text evidence="2">Belongs to the prokaryotic molybdopterin-containing oxidoreductase family.</text>
</comment>
<dbReference type="GO" id="GO:0030151">
    <property type="term" value="F:molybdenum ion binding"/>
    <property type="evidence" value="ECO:0007669"/>
    <property type="project" value="TreeGrafter"/>
</dbReference>
<dbReference type="Pfam" id="PF18364">
    <property type="entry name" value="Molybdopterin_N"/>
    <property type="match status" value="1"/>
</dbReference>
<feature type="domain" description="Molybdopterin oxidoreductase N-terminal" evidence="8">
    <location>
        <begin position="14"/>
        <end position="53"/>
    </location>
</feature>
<dbReference type="InterPro" id="IPR006657">
    <property type="entry name" value="MoPterin_dinucl-bd_dom"/>
</dbReference>
<proteinExistence type="inferred from homology"/>
<dbReference type="CDD" id="cd02769">
    <property type="entry name" value="MopB_DMSOR-BSOR-TMAOR"/>
    <property type="match status" value="1"/>
</dbReference>
<dbReference type="InterPro" id="IPR050612">
    <property type="entry name" value="Prok_Mopterin_Oxidored"/>
</dbReference>
<organism evidence="9 10">
    <name type="scientific">Bordetella genomosp. 9</name>
    <dbReference type="NCBI Taxonomy" id="1416803"/>
    <lineage>
        <taxon>Bacteria</taxon>
        <taxon>Pseudomonadati</taxon>
        <taxon>Pseudomonadota</taxon>
        <taxon>Betaproteobacteria</taxon>
        <taxon>Burkholderiales</taxon>
        <taxon>Alcaligenaceae</taxon>
        <taxon>Bordetella</taxon>
    </lineage>
</organism>
<dbReference type="GO" id="GO:0043546">
    <property type="term" value="F:molybdopterin cofactor binding"/>
    <property type="evidence" value="ECO:0007669"/>
    <property type="project" value="InterPro"/>
</dbReference>
<evidence type="ECO:0000256" key="4">
    <source>
        <dbReference type="ARBA" id="ARBA00022723"/>
    </source>
</evidence>
<dbReference type="InterPro" id="IPR041954">
    <property type="entry name" value="CT_DMSOR/BSOR/TMAOR"/>
</dbReference>
<dbReference type="Gene3D" id="3.40.228.10">
    <property type="entry name" value="Dimethylsulfoxide Reductase, domain 2"/>
    <property type="match status" value="1"/>
</dbReference>
<comment type="caution">
    <text evidence="9">The sequence shown here is derived from an EMBL/GenBank/DDBJ whole genome shotgun (WGS) entry which is preliminary data.</text>
</comment>
<comment type="cofactor">
    <cofactor evidence="1">
        <name>Mo-bis(molybdopterin guanine dinucleotide)</name>
        <dbReference type="ChEBI" id="CHEBI:60539"/>
    </cofactor>
</comment>
<keyword evidence="3" id="KW-0500">Molybdenum</keyword>
<evidence type="ECO:0000259" key="8">
    <source>
        <dbReference type="Pfam" id="PF18364"/>
    </source>
</evidence>